<evidence type="ECO:0000256" key="1">
    <source>
        <dbReference type="ARBA" id="ARBA00004123"/>
    </source>
</evidence>
<keyword evidence="2" id="KW-0479">Metal-binding</keyword>
<proteinExistence type="predicted"/>
<feature type="domain" description="HAT C-terminal dimerisation" evidence="6">
    <location>
        <begin position="360"/>
        <end position="434"/>
    </location>
</feature>
<gene>
    <name evidence="7" type="ORF">PR048_016405</name>
</gene>
<dbReference type="Proteomes" id="UP001159363">
    <property type="component" value="Chromosome 4"/>
</dbReference>
<protein>
    <recommendedName>
        <fullName evidence="6">HAT C-terminal dimerisation domain-containing protein</fullName>
    </recommendedName>
</protein>
<name>A0ABQ9HJM1_9NEOP</name>
<evidence type="ECO:0000256" key="5">
    <source>
        <dbReference type="ARBA" id="ARBA00023242"/>
    </source>
</evidence>
<keyword evidence="5" id="KW-0539">Nucleus</keyword>
<accession>A0ABQ9HJM1</accession>
<sequence>MGRIKEKLHNVEFVGIITNIWTSVSNEDYLSLTIDYMDTNFGLHHCGLEVVPFTEVSQHSTKYLSRQWSQITAGLEMSSFQHIPYLAHALRLVLKDGLLGSRLVTNLLYLCRRLVGRFKHSAHATKFLKKCQVTTGVSLHRLIQEEPTRRNSSLHVLKRLQEQKRAILLVCGELDLPELSGQTLIENLIPIFNLFDSATLQVSSTNYHYGSVPLLIKSCMVSMLQVIPLVQVIEHELENPAVLGSGIQGLKNDLLASMKIKFSSLEEIDIFVFATLLDIRFKITPIKMTQTVENTKAQLVLEATHILLTCDDIKPVSDEAVKDVHVASGYTNIWSCYSNLFKQSSKTNHQDEFVKNDFKIYFSEDHMAPSESIFDYWKSKNECKLLKVLAKKKYLCVPPASVSSERIFSTAGFICDRKRNRLDPERVRMLYFLNKIRRRKSQKIRKPLRDIEAKCRKTSARHTSLNKVGGTSDTCLFEVAAGKVTALISPLPPAHHQTATSWMEIVLEASWTAVPGKEFAGGMPESIDTAALSRVRHGAQAAIVISATHPRAKTCNACVCYHTHEPHHRSSVLLSTIHITCIHSSCEALCAHSLMPYSCIVQLRERVVVSHRITLEDTGTFPQAFQRYTTLKLK</sequence>
<evidence type="ECO:0000259" key="6">
    <source>
        <dbReference type="Pfam" id="PF05699"/>
    </source>
</evidence>
<evidence type="ECO:0000313" key="8">
    <source>
        <dbReference type="Proteomes" id="UP001159363"/>
    </source>
</evidence>
<evidence type="ECO:0000313" key="7">
    <source>
        <dbReference type="EMBL" id="KAJ8884548.1"/>
    </source>
</evidence>
<comment type="caution">
    <text evidence="7">The sequence shown here is derived from an EMBL/GenBank/DDBJ whole genome shotgun (WGS) entry which is preliminary data.</text>
</comment>
<dbReference type="Pfam" id="PF05699">
    <property type="entry name" value="Dimer_Tnp_hAT"/>
    <property type="match status" value="1"/>
</dbReference>
<keyword evidence="8" id="KW-1185">Reference proteome</keyword>
<dbReference type="InterPro" id="IPR052035">
    <property type="entry name" value="ZnF_BED_domain_contain"/>
</dbReference>
<reference evidence="7 8" key="1">
    <citation type="submission" date="2023-02" db="EMBL/GenBank/DDBJ databases">
        <title>LHISI_Scaffold_Assembly.</title>
        <authorList>
            <person name="Stuart O.P."/>
            <person name="Cleave R."/>
            <person name="Magrath M.J.L."/>
            <person name="Mikheyev A.S."/>
        </authorList>
    </citation>
    <scope>NUCLEOTIDE SEQUENCE [LARGE SCALE GENOMIC DNA]</scope>
    <source>
        <strain evidence="7">Daus_M_001</strain>
        <tissue evidence="7">Leg muscle</tissue>
    </source>
</reference>
<dbReference type="SUPFAM" id="SSF53098">
    <property type="entry name" value="Ribonuclease H-like"/>
    <property type="match status" value="1"/>
</dbReference>
<evidence type="ECO:0000256" key="4">
    <source>
        <dbReference type="ARBA" id="ARBA00022833"/>
    </source>
</evidence>
<dbReference type="EMBL" id="JARBHB010000005">
    <property type="protein sequence ID" value="KAJ8884548.1"/>
    <property type="molecule type" value="Genomic_DNA"/>
</dbReference>
<keyword evidence="4" id="KW-0862">Zinc</keyword>
<evidence type="ECO:0000256" key="2">
    <source>
        <dbReference type="ARBA" id="ARBA00022723"/>
    </source>
</evidence>
<comment type="subcellular location">
    <subcellularLocation>
        <location evidence="1">Nucleus</location>
    </subcellularLocation>
</comment>
<dbReference type="InterPro" id="IPR012337">
    <property type="entry name" value="RNaseH-like_sf"/>
</dbReference>
<keyword evidence="3" id="KW-0863">Zinc-finger</keyword>
<organism evidence="7 8">
    <name type="scientific">Dryococelus australis</name>
    <dbReference type="NCBI Taxonomy" id="614101"/>
    <lineage>
        <taxon>Eukaryota</taxon>
        <taxon>Metazoa</taxon>
        <taxon>Ecdysozoa</taxon>
        <taxon>Arthropoda</taxon>
        <taxon>Hexapoda</taxon>
        <taxon>Insecta</taxon>
        <taxon>Pterygota</taxon>
        <taxon>Neoptera</taxon>
        <taxon>Polyneoptera</taxon>
        <taxon>Phasmatodea</taxon>
        <taxon>Verophasmatodea</taxon>
        <taxon>Anareolatae</taxon>
        <taxon>Phasmatidae</taxon>
        <taxon>Eurycanthinae</taxon>
        <taxon>Dryococelus</taxon>
    </lineage>
</organism>
<dbReference type="InterPro" id="IPR008906">
    <property type="entry name" value="HATC_C_dom"/>
</dbReference>
<evidence type="ECO:0000256" key="3">
    <source>
        <dbReference type="ARBA" id="ARBA00022771"/>
    </source>
</evidence>
<dbReference type="PANTHER" id="PTHR46481">
    <property type="entry name" value="ZINC FINGER BED DOMAIN-CONTAINING PROTEIN 4"/>
    <property type="match status" value="1"/>
</dbReference>
<dbReference type="PANTHER" id="PTHR46481:SF10">
    <property type="entry name" value="ZINC FINGER BED DOMAIN-CONTAINING PROTEIN 39"/>
    <property type="match status" value="1"/>
</dbReference>